<comment type="caution">
    <text evidence="3">The sequence shown here is derived from an EMBL/GenBank/DDBJ whole genome shotgun (WGS) entry which is preliminary data.</text>
</comment>
<dbReference type="PANTHER" id="PTHR15124:SF27">
    <property type="entry name" value="MIGRATION AND INVASION ENHANCER 1"/>
    <property type="match status" value="1"/>
</dbReference>
<proteinExistence type="predicted"/>
<evidence type="ECO:0000256" key="1">
    <source>
        <dbReference type="SAM" id="MobiDB-lite"/>
    </source>
</evidence>
<accession>A0A8J2WKV8</accession>
<name>A0A8J2WKV8_9STRA</name>
<dbReference type="InterPro" id="IPR011889">
    <property type="entry name" value="Liste_lipo_26"/>
</dbReference>
<feature type="compositionally biased region" description="Pro residues" evidence="1">
    <location>
        <begin position="294"/>
        <end position="316"/>
    </location>
</feature>
<dbReference type="InterPro" id="IPR005046">
    <property type="entry name" value="DUF285"/>
</dbReference>
<dbReference type="PANTHER" id="PTHR15124">
    <property type="entry name" value="SELENOPROTEIN W"/>
    <property type="match status" value="1"/>
</dbReference>
<feature type="compositionally biased region" description="Low complexity" evidence="1">
    <location>
        <begin position="261"/>
        <end position="293"/>
    </location>
</feature>
<feature type="signal peptide" evidence="2">
    <location>
        <begin position="1"/>
        <end position="18"/>
    </location>
</feature>
<evidence type="ECO:0000256" key="2">
    <source>
        <dbReference type="SAM" id="SignalP"/>
    </source>
</evidence>
<feature type="region of interest" description="Disordered" evidence="1">
    <location>
        <begin position="258"/>
        <end position="332"/>
    </location>
</feature>
<evidence type="ECO:0000313" key="3">
    <source>
        <dbReference type="EMBL" id="CAH0372135.1"/>
    </source>
</evidence>
<dbReference type="Proteomes" id="UP000789595">
    <property type="component" value="Unassembled WGS sequence"/>
</dbReference>
<evidence type="ECO:0000313" key="4">
    <source>
        <dbReference type="Proteomes" id="UP000789595"/>
    </source>
</evidence>
<dbReference type="InterPro" id="IPR051441">
    <property type="entry name" value="SelW_related"/>
</dbReference>
<feature type="chain" id="PRO_5035176754" evidence="2">
    <location>
        <begin position="19"/>
        <end position="4052"/>
    </location>
</feature>
<keyword evidence="4" id="KW-1185">Reference proteome</keyword>
<gene>
    <name evidence="3" type="ORF">PECAL_3P21130</name>
</gene>
<dbReference type="NCBIfam" id="TIGR02167">
    <property type="entry name" value="Liste_lipo_26"/>
    <property type="match status" value="3"/>
</dbReference>
<dbReference type="Pfam" id="PF03382">
    <property type="entry name" value="DUF285"/>
    <property type="match status" value="8"/>
</dbReference>
<organism evidence="3 4">
    <name type="scientific">Pelagomonas calceolata</name>
    <dbReference type="NCBI Taxonomy" id="35677"/>
    <lineage>
        <taxon>Eukaryota</taxon>
        <taxon>Sar</taxon>
        <taxon>Stramenopiles</taxon>
        <taxon>Ochrophyta</taxon>
        <taxon>Pelagophyceae</taxon>
        <taxon>Pelagomonadales</taxon>
        <taxon>Pelagomonadaceae</taxon>
        <taxon>Pelagomonas</taxon>
    </lineage>
</organism>
<dbReference type="EMBL" id="CAKKNE010000003">
    <property type="protein sequence ID" value="CAH0372135.1"/>
    <property type="molecule type" value="Genomic_DNA"/>
</dbReference>
<feature type="compositionally biased region" description="Low complexity" evidence="1">
    <location>
        <begin position="317"/>
        <end position="332"/>
    </location>
</feature>
<reference evidence="3" key="1">
    <citation type="submission" date="2021-11" db="EMBL/GenBank/DDBJ databases">
        <authorList>
            <consortium name="Genoscope - CEA"/>
            <person name="William W."/>
        </authorList>
    </citation>
    <scope>NUCLEOTIDE SEQUENCE</scope>
</reference>
<protein>
    <submittedName>
        <fullName evidence="3">Uncharacterized protein</fullName>
    </submittedName>
</protein>
<sequence>MPSLAVVAGALLLRLGSAAPPRAPARGGIKLSSCPRGSSPAAAHDDSEAAIETFARDYEITTSYENGSTCAAQAGENGLDGAAPKALATSAAARNTWLQLYKNNGADGLYADAFDSEPIKGAATTELDSNKYQAGGVHALHAIEQTVGSDVQYKNYRSDGTILMLAAPTKGGVDVLDVASAELAPTPGTTMQFKGGVDEEEAAQSYLGRTSWCIFQVLASVVPRRSSSAKGAAWRLSVVGYMVIWDVARAAPSSIPTTGAPTYWTPWPTRRPSFAPTSTPAPTLTPAPTRAPTTPAPTRAPTPVPTSTPAPTPAPTSLPTATPAPTTAAPTATPIVADDSTIRTAVLLWFSDRAAAIRTYGHISTWETSGVTDMSCLFGTNTWCGGNTAAASFNEDIGAWGTSGVTRMYGMFWGASSFNQNVGGWSVENVYEMGQMFTSASAFNQDIGGWSVDNVRDMHYMFHYASAFDQDLNWCLGDDVNLDEAFSGTPCVSTSCGIVRGRSEGGICVTLAPTFFDGAFSDESIRTAVRAWMEDRAAAEATYGHISSWETSEVTDMSKLFCVWQDWMGGESWYDDCVSEASFNEDIGAWDTSGVTRMYGMFWYASSFNQNIGGWSVGNVRDMVYMFNYASSFNQNIGGWNVENVRDMHQMFSGASSFNQDIGGWRVEQVLDISYMFHYASAFDQDLGWCVGDGVFDGDLYATFVGTPCASTSCGVRKVAGGCAPSPAPTASAAPTPSNIMSDSRIGTAVRAWAEDRAAAEATYGHISTWETGGVTDMSFLFCVRQDHMEGESWHDYCVFSTSSFNEDIGAWDTSGVTSMSRMFSGASAFDQDISAWNVENVRDMSWMFGSASFFNQNIAGWSVARVITMHKMFQGASAFNQPLNDWRVDNVRDMSWMFTSASSFNQNIGGWNVEQVTNMNWMFTSASAFDQDISAWSVEQVTNMHWMFGHASSFNQDISGWRVENVRDMDHMFHHASAFDQDLGGWRVEQVTDMHYMFHWASSFSQNLNWCLGDDVNLDEAFSGTLCAPTSCGVQQRAAGSCAPSPAPTTTVPTISAAPTMDVCPSIGESDYEGRTLYCFEAGGEIHNVLRVEDEQTTCRHTDENSCPDGFDIWVPRNYEHLQAVYSLARDWWPHEDWRAYEMMNPVGVYREENGCGPCHDSAMNSEAMAGYTGVAWQSVAGDPWFLSTNGIDDWGEYEAGCWLGIQHYWDQGLKLYSSHCNMCQSSYLCSTNLAKAAPSPAPTTAVPTISAAPTMDVCSSVGEFEYEGRTLYCVEAEGELHNVLRVEGGRNTCRHTDENSCPAGFDIWVPRSYAHAFAVVEATGGQDLQHHNFLVGIYRDEDGCGSCQDYAMNSDAMATYGGVGWRGVARGDWFMRSSAYHQPDGDYEAGCWLGTNGWTADEGFEFYDSQCHQCFSTYLCSTNTVKAAPSPAPTLTPAPSISLAPTIDICAASGEFEYEGHTLYCVEAAGEIHSVLPVNFGQTTCRYTDENSCPAGFDIWVPRNYEHLQAVYSLARDWWPHEDWRAYEMMNPVGVYREENGCGPCWEYEMNSEAMAGYTGVAWQSVAGDPWFLRSTSGLDHWDEYEAGCWLGVHGHWDQGLALYTNRCNNCQSSYLCSTNLGKAAPSPAPTTAVPTISAAPTMDVCSSVGEFEYEGRTLYCVEAEGELHNVLRVEGGRNTCRHTDENSCPAGFDIWVPRSYAHAFAVVEATGGQDLQHHNFLVGIYRDEDGCGSCQDYAMNSDAMATYGGVGWRGVARGDWFMRSSAYHQPDGDYEAGCWLGTNGWTADEGFEFYDSQCHQCFSTYLCSTNTVKAAPSPAPTLTPAPSISLAPTIDICAASGEFEYEGRTLYCVEAAGEIHSVLPVFGQTTCRYTDENSCPDGFDIWVPRNYEHLQAVYGIVQSFEMMSPVGVYREENGCGPCHDYAMNSEAMAGYTGVAWQSVAGDPWFLRSTSGIDDWGEYEAGCWLGLQHYWDQGLKVYSSHCNMCQSSYLCSTNVAKAAPSPAPTASAAPTPSNVVSDARIRMAVRAWMEDRAAAEATYGHISTWETGGVTDMSHLFCVRQDWMEGESWDDCVSEASFNEDIGAWDTSGVTDMNHMFEGASSFNQAIGVWTVGEVRQMQGMFKSAHMFDQDLSAWTVDSVTDMAWMFAWASSFNQNIGGWSVAQVTNMNNMFSGASAFNQDIGGWRVYSVRDMHYMFHHASAFDQDLSAWETSGVTNMHQMFSWASSFDQDISAWNVENVRDMHYMFHYASAFDQDLGWCVDNDVNLDEAFSGTPCVSTSCGVVQGRSEGGICVTLAPTFFDGAFGDESIRTAVRAWMEDRAAAEAMYGHISTWETSGVTDMSYLLCANQWDINCNSVAASFNEDIGAWDTSGVTRMYGMFGDASSFNQNIGGWSVANVHGMGRMFEGASAFDQDIGGWRVENVRDMHQMFNSASAFSQNLNWCVGDDVNLDEAFSGTLCAPTSCGVQQRAAGSCAPSPAPTTTVPTISAAPTMDVCPSIGESDYEGRTLYCFEAGGEIHNILRVEDEQTTCRHTDENSCPDGFDIWVPRNYEHLQAVYSLARDWWPHEDWRAYEMMNPVGVYREENGCGPCHDSAMNSEAMAGYTGVAWQSVAGDPWFLRSTGGIDDWGEYEAGCWLGIQHYWDQGLKVYSSHCNMCQSSYLCSTNLAKAAPSPAPTTAVPTISAAPTMDVCSSVGEFDYEGRTLHCVEAEGEIHNVLRVEGGRNTCRHTDENSCPAGFDIWVPRSYAHAFAVVEATGWQDLQHHNFLVGIYRDEDGCGSCQDYAMNSDAMATYGGVGWRGVARGDWFMRSSAYHRPDGDYEAGCWLGTHGWTADEGFEFEDSQCHRCFSTYLCSTNTAKAAPSPAPTITPRPTVTAAPTVEICSTTGEFEHEGHTLYCVEAAGEIHSVLPVNFGQTTCRYTDENSCPDGFDIWVPRSYEHLRAVYDLAREEWRAFETMRPVGIYRDGDGCGSCGDYAMNSDAMADYDGVGWRSVAGDPWFLRSTNGLENHGEYEAGCWLGFHGHWDQGLALYTSHCNNCQSSYLCSTNLAKAAPSPAPTTAVPTISVAPTMDVCSSVGEFDYEGRTLHCVEAEGEIHNVLRVEGGRDTCRHTDENSCPAGFDIWVPRSYAHAFAVLEATGWQDLHHEHFLVGIYRDEDGCGSCQDYAMNSDAMATYSGVGWQSVAGDPWFMRSSTYSEPNGDYEAGCWLRTNGWTAGEGFEFNDATCNYCFSTYLCSTNTAKAAPSPAPTLTLGPTATAVPTVEMCSSSGEFAYEGHTLYCVEAAGEIHSVLPVNFGRTTCRYTDENSCPDGFDIWVPRNYEHLQAVYGIVQSFEMMSPVGVYREENGCGPCHDYAMNSKAMAGYTGVAWQSVAGDPWFLRSTSGIDDWGEYEAGCWIGVHGHWDQGLALYTSHCNMCQSSYLCSTNVAKAAPSPAPTASAAPTPSNIMSDARIRTAVRAWAEDRAAAEATYGHISTWDTSGVTDMSYLFCVRQDWMEGQSWYDDCVSEASFNEDIGAWDTSGVTRMYGMFWGASSFNQNIGGWSVENVDEMGHMFTSASAFDQDISGWAVQSVTTMYRMFAGASSFNQNIGGWSVAQVTNMNNMFSGASAFNQDIGGWSVENVRDMHYMFHYASAFDQDLGWCVDNDVNLDEAFSGTPCVSTSCGIVRGRSEGGICVTLAPTFFDGAFGDESIRTAVRAWMEDRAAPEATYGHISTWETSGVTDMSHLFCVRQDWMEGEPWYDDCVLSTSSFNEDIGAWDTSGVTRMYGMFWGASSFNQNIGGWSVENVDEMGHMFTSASAFDQDISGWAVQSVTTMYRMFAGASSFNQNIGGWNVEQVTNMHWMFGHASSFNQNIGGWSVEKVTDMHYMFHHASAFDQDLGWCVDNDVYLDEAFSGSGCCSMSCGVAQKDETGDCQIIDSWGCYYYYDDDDDDDDGATELVMSTGLAAIGITFTGLTIAAIANAVQEQCALGPTIVYEAGTTHPYYISPNLCTIGTKTFSSDKTVRDASPRKVCRKFCEAASEKGKLALKHVQGLTCYCKRR</sequence>
<dbReference type="OrthoDB" id="10693238at2759"/>
<keyword evidence="2" id="KW-0732">Signal</keyword>